<dbReference type="Proteomes" id="UP000697995">
    <property type="component" value="Unassembled WGS sequence"/>
</dbReference>
<accession>A0ABS1CY90</accession>
<evidence type="ECO:0000313" key="2">
    <source>
        <dbReference type="Proteomes" id="UP000697995"/>
    </source>
</evidence>
<sequence length="139" mass="14888">MTKRMTCPSVTGDPKHEPQIIGFIEANGRVANIPTPIPLTDAMRAAAGPQPERMFRLAGPCRESRCVQWRDAACSLIGRMQETVDRLQLAPDTLASLPRCAIRGTCRWWAQAGPEACRACAHVIYNPGTTAGSATGGVG</sequence>
<proteinExistence type="predicted"/>
<organism evidence="1 2">
    <name type="scientific">Paracraurococcus ruber</name>
    <dbReference type="NCBI Taxonomy" id="77675"/>
    <lineage>
        <taxon>Bacteria</taxon>
        <taxon>Pseudomonadati</taxon>
        <taxon>Pseudomonadota</taxon>
        <taxon>Alphaproteobacteria</taxon>
        <taxon>Acetobacterales</taxon>
        <taxon>Roseomonadaceae</taxon>
        <taxon>Paracraurococcus</taxon>
    </lineage>
</organism>
<protein>
    <recommendedName>
        <fullName evidence="3">Nitrogen fixation protein</fullName>
    </recommendedName>
</protein>
<reference evidence="1 2" key="1">
    <citation type="journal article" date="2020" name="Microorganisms">
        <title>Osmotic Adaptation and Compatible Solute Biosynthesis of Phototrophic Bacteria as Revealed from Genome Analyses.</title>
        <authorList>
            <person name="Imhoff J.F."/>
            <person name="Rahn T."/>
            <person name="Kunzel S."/>
            <person name="Keller A."/>
            <person name="Neulinger S.C."/>
        </authorList>
    </citation>
    <scope>NUCLEOTIDE SEQUENCE [LARGE SCALE GENOMIC DNA]</scope>
    <source>
        <strain evidence="1 2">DSM 15382</strain>
    </source>
</reference>
<dbReference type="EMBL" id="NRSG01000098">
    <property type="protein sequence ID" value="MBK1659379.1"/>
    <property type="molecule type" value="Genomic_DNA"/>
</dbReference>
<name>A0ABS1CY90_9PROT</name>
<gene>
    <name evidence="1" type="ORF">CKO45_14155</name>
</gene>
<keyword evidence="2" id="KW-1185">Reference proteome</keyword>
<comment type="caution">
    <text evidence="1">The sequence shown here is derived from an EMBL/GenBank/DDBJ whole genome shotgun (WGS) entry which is preliminary data.</text>
</comment>
<evidence type="ECO:0000313" key="1">
    <source>
        <dbReference type="EMBL" id="MBK1659379.1"/>
    </source>
</evidence>
<evidence type="ECO:0008006" key="3">
    <source>
        <dbReference type="Google" id="ProtNLM"/>
    </source>
</evidence>